<evidence type="ECO:0000313" key="2">
    <source>
        <dbReference type="EMBL" id="KAL3316236.1"/>
    </source>
</evidence>
<gene>
    <name evidence="2" type="ORF">Ciccas_005114</name>
</gene>
<feature type="signal peptide" evidence="1">
    <location>
        <begin position="1"/>
        <end position="19"/>
    </location>
</feature>
<reference evidence="2 3" key="1">
    <citation type="submission" date="2024-11" db="EMBL/GenBank/DDBJ databases">
        <title>Adaptive evolution of stress response genes in parasites aligns with host niche diversity.</title>
        <authorList>
            <person name="Hahn C."/>
            <person name="Resl P."/>
        </authorList>
    </citation>
    <scope>NUCLEOTIDE SEQUENCE [LARGE SCALE GENOMIC DNA]</scope>
    <source>
        <strain evidence="2">EGGRZ-B1_66</strain>
        <tissue evidence="2">Body</tissue>
    </source>
</reference>
<comment type="caution">
    <text evidence="2">The sequence shown here is derived from an EMBL/GenBank/DDBJ whole genome shotgun (WGS) entry which is preliminary data.</text>
</comment>
<keyword evidence="1" id="KW-0732">Signal</keyword>
<feature type="chain" id="PRO_5044757207" evidence="1">
    <location>
        <begin position="20"/>
        <end position="239"/>
    </location>
</feature>
<name>A0ABD2QD42_9PLAT</name>
<evidence type="ECO:0000313" key="3">
    <source>
        <dbReference type="Proteomes" id="UP001626550"/>
    </source>
</evidence>
<proteinExistence type="predicted"/>
<dbReference type="EMBL" id="JBJKFK010000576">
    <property type="protein sequence ID" value="KAL3316236.1"/>
    <property type="molecule type" value="Genomic_DNA"/>
</dbReference>
<dbReference type="Proteomes" id="UP001626550">
    <property type="component" value="Unassembled WGS sequence"/>
</dbReference>
<keyword evidence="3" id="KW-1185">Reference proteome</keyword>
<organism evidence="2 3">
    <name type="scientific">Cichlidogyrus casuarinus</name>
    <dbReference type="NCBI Taxonomy" id="1844966"/>
    <lineage>
        <taxon>Eukaryota</taxon>
        <taxon>Metazoa</taxon>
        <taxon>Spiralia</taxon>
        <taxon>Lophotrochozoa</taxon>
        <taxon>Platyhelminthes</taxon>
        <taxon>Monogenea</taxon>
        <taxon>Monopisthocotylea</taxon>
        <taxon>Dactylogyridea</taxon>
        <taxon>Ancyrocephalidae</taxon>
        <taxon>Cichlidogyrus</taxon>
    </lineage>
</organism>
<dbReference type="AlphaFoldDB" id="A0ABD2QD42"/>
<protein>
    <submittedName>
        <fullName evidence="2">Uncharacterized protein</fullName>
    </submittedName>
</protein>
<accession>A0ABD2QD42</accession>
<sequence>MLGVPLQICLAHLLHLCVTEVIYSAAENPLERTLVAVSDSDDEEAEDDDLETEYGLPIPLSGETKEAVQALRKVVRKCRTTHALGCRIEALGFGRLILDVKVRWNSLIAMIRRFRVIHDKLKEDPIWRDVLRVHQLTPRLLRVLWMVEDSLVQIEALSLMLVREESTLKRLSEVMTVMNRFLEEAPGTIQRRISEAFFTRYDRQSNYSSLFTLLNFCEHMQGDLDEVVYKDSGNPDRVP</sequence>
<evidence type="ECO:0000256" key="1">
    <source>
        <dbReference type="SAM" id="SignalP"/>
    </source>
</evidence>